<dbReference type="Gene3D" id="3.90.79.10">
    <property type="entry name" value="Nucleoside Triphosphate Pyrophosphohydrolase"/>
    <property type="match status" value="1"/>
</dbReference>
<dbReference type="PROSITE" id="PS51462">
    <property type="entry name" value="NUDIX"/>
    <property type="match status" value="1"/>
</dbReference>
<organism evidence="7 8">
    <name type="scientific">Candidatus Giovannonibacteria bacterium GW2011_GWA2_44_26</name>
    <dbReference type="NCBI Taxonomy" id="1618648"/>
    <lineage>
        <taxon>Bacteria</taxon>
        <taxon>Candidatus Giovannoniibacteriota</taxon>
    </lineage>
</organism>
<sequence>MEILLKLEKEFYDNMPVLRSAGIIFFRNTPEGRKYLILRASRKDNRPEFWDIPKGELDKGESGIGAAKREAREEAGIENFELIPKFKETVQYFTRHDRKSIMKFVAIFLAKASKDKVTLSQEHDAFEWATFKEAMKKLTTMKEALKKADEFLSRLKEKAI</sequence>
<proteinExistence type="inferred from homology"/>
<evidence type="ECO:0000256" key="4">
    <source>
        <dbReference type="ARBA" id="ARBA00022801"/>
    </source>
</evidence>
<dbReference type="Pfam" id="PF00293">
    <property type="entry name" value="NUDIX"/>
    <property type="match status" value="1"/>
</dbReference>
<comment type="caution">
    <text evidence="7">The sequence shown here is derived from an EMBL/GenBank/DDBJ whole genome shotgun (WGS) entry which is preliminary data.</text>
</comment>
<dbReference type="GO" id="GO:0000166">
    <property type="term" value="F:nucleotide binding"/>
    <property type="evidence" value="ECO:0007669"/>
    <property type="project" value="UniProtKB-KW"/>
</dbReference>
<evidence type="ECO:0000259" key="6">
    <source>
        <dbReference type="PROSITE" id="PS51462"/>
    </source>
</evidence>
<dbReference type="GO" id="GO:0006167">
    <property type="term" value="P:AMP biosynthetic process"/>
    <property type="evidence" value="ECO:0007669"/>
    <property type="project" value="TreeGrafter"/>
</dbReference>
<protein>
    <recommendedName>
        <fullName evidence="2">Bis(5'-nucleosyl)-tetraphosphatase [asymmetrical]</fullName>
    </recommendedName>
    <alternativeName>
        <fullName evidence="5">Diadenosine 5',5'''-P1,P4-tetraphosphate asymmetrical hydrolase</fullName>
    </alternativeName>
</protein>
<dbReference type="InterPro" id="IPR015797">
    <property type="entry name" value="NUDIX_hydrolase-like_dom_sf"/>
</dbReference>
<accession>A0A0G1ISS3</accession>
<dbReference type="InterPro" id="IPR003565">
    <property type="entry name" value="Tetra_PHTase"/>
</dbReference>
<dbReference type="GO" id="GO:0004081">
    <property type="term" value="F:bis(5'-nucleosyl)-tetraphosphatase (asymmetrical) activity"/>
    <property type="evidence" value="ECO:0007669"/>
    <property type="project" value="TreeGrafter"/>
</dbReference>
<feature type="domain" description="Nudix hydrolase" evidence="6">
    <location>
        <begin position="16"/>
        <end position="153"/>
    </location>
</feature>
<evidence type="ECO:0000256" key="1">
    <source>
        <dbReference type="ARBA" id="ARBA00005582"/>
    </source>
</evidence>
<evidence type="ECO:0000256" key="3">
    <source>
        <dbReference type="ARBA" id="ARBA00022741"/>
    </source>
</evidence>
<dbReference type="InterPro" id="IPR000086">
    <property type="entry name" value="NUDIX_hydrolase_dom"/>
</dbReference>
<keyword evidence="3" id="KW-0547">Nucleotide-binding</keyword>
<gene>
    <name evidence="7" type="ORF">UW55_C0016G0010</name>
</gene>
<dbReference type="PANTHER" id="PTHR21340:SF0">
    <property type="entry name" value="BIS(5'-NUCLEOSYL)-TETRAPHOSPHATASE [ASYMMETRICAL]"/>
    <property type="match status" value="1"/>
</dbReference>
<evidence type="ECO:0000256" key="2">
    <source>
        <dbReference type="ARBA" id="ARBA00018911"/>
    </source>
</evidence>
<dbReference type="AlphaFoldDB" id="A0A0G1ISS3"/>
<name>A0A0G1ISS3_9BACT</name>
<evidence type="ECO:0000313" key="8">
    <source>
        <dbReference type="Proteomes" id="UP000033945"/>
    </source>
</evidence>
<dbReference type="PANTHER" id="PTHR21340">
    <property type="entry name" value="DIADENOSINE 5,5-P1,P4-TETRAPHOSPHATE PYROPHOSPHOHYDROLASE MUTT"/>
    <property type="match status" value="1"/>
</dbReference>
<dbReference type="CDD" id="cd03428">
    <property type="entry name" value="NUDIX_Ap4A_Nudt2"/>
    <property type="match status" value="1"/>
</dbReference>
<comment type="similarity">
    <text evidence="1">Belongs to the Nudix hydrolase family.</text>
</comment>
<dbReference type="GO" id="GO:0006754">
    <property type="term" value="P:ATP biosynthetic process"/>
    <property type="evidence" value="ECO:0007669"/>
    <property type="project" value="TreeGrafter"/>
</dbReference>
<evidence type="ECO:0000313" key="7">
    <source>
        <dbReference type="EMBL" id="KKT62165.1"/>
    </source>
</evidence>
<dbReference type="SUPFAM" id="SSF55811">
    <property type="entry name" value="Nudix"/>
    <property type="match status" value="1"/>
</dbReference>
<dbReference type="InterPro" id="IPR051325">
    <property type="entry name" value="Nudix_hydrolase_domain"/>
</dbReference>
<dbReference type="InterPro" id="IPR020084">
    <property type="entry name" value="NUDIX_hydrolase_CS"/>
</dbReference>
<dbReference type="EMBL" id="LCIT01000016">
    <property type="protein sequence ID" value="KKT62165.1"/>
    <property type="molecule type" value="Genomic_DNA"/>
</dbReference>
<evidence type="ECO:0000256" key="5">
    <source>
        <dbReference type="ARBA" id="ARBA00032644"/>
    </source>
</evidence>
<dbReference type="Proteomes" id="UP000033945">
    <property type="component" value="Unassembled WGS sequence"/>
</dbReference>
<keyword evidence="4" id="KW-0378">Hydrolase</keyword>
<reference evidence="7 8" key="1">
    <citation type="journal article" date="2015" name="Nature">
        <title>rRNA introns, odd ribosomes, and small enigmatic genomes across a large radiation of phyla.</title>
        <authorList>
            <person name="Brown C.T."/>
            <person name="Hug L.A."/>
            <person name="Thomas B.C."/>
            <person name="Sharon I."/>
            <person name="Castelle C.J."/>
            <person name="Singh A."/>
            <person name="Wilkins M.J."/>
            <person name="Williams K.H."/>
            <person name="Banfield J.F."/>
        </authorList>
    </citation>
    <scope>NUCLEOTIDE SEQUENCE [LARGE SCALE GENOMIC DNA]</scope>
</reference>
<dbReference type="PROSITE" id="PS00893">
    <property type="entry name" value="NUDIX_BOX"/>
    <property type="match status" value="1"/>
</dbReference>